<accession>A0A6P5F3N5</accession>
<evidence type="ECO:0000313" key="3">
    <source>
        <dbReference type="RefSeq" id="XP_020088068.1"/>
    </source>
</evidence>
<evidence type="ECO:0000256" key="1">
    <source>
        <dbReference type="SAM" id="MobiDB-lite"/>
    </source>
</evidence>
<sequence>MYIYSSCPPLLEPMELESEEGAKIPMKRGSTTHIGRALGFPSGPSSSDRTVSRRHLSLRHDEFELQFEVIGRNPIVVRSANGGGDRVYRNSEKGELKRGDRVSLSLKTPFFWVVRRVGGRGEEGEVDRAVLDAVERREKRTLERRRRREEEEAARAPIYGGEVDDEVFNAALESDLAHLDLPQIDPVQEFGFIVMGHEFDNYPKQKLRPMKSWNWYLEEPREKNSDEEEGAAANDEAVTLKGKSKNRRRKNSGKEGEDEDWMGESEDEEEFISKSGSAKRSKYSTRSKDPKKPRSDSMQRKGVMGYKDGEYGEGEEDETLGGFIVDNDDEEEATLDEEEEEFDEEYDGDDDND</sequence>
<feature type="compositionally biased region" description="Acidic residues" evidence="1">
    <location>
        <begin position="256"/>
        <end position="270"/>
    </location>
</feature>
<dbReference type="Proteomes" id="UP000515123">
    <property type="component" value="Linkage group 5"/>
</dbReference>
<dbReference type="SUPFAM" id="SSF49879">
    <property type="entry name" value="SMAD/FHA domain"/>
    <property type="match status" value="1"/>
</dbReference>
<proteinExistence type="predicted"/>
<dbReference type="Gene3D" id="2.60.200.20">
    <property type="match status" value="1"/>
</dbReference>
<reference evidence="2" key="1">
    <citation type="journal article" date="2015" name="Nat. Genet.">
        <title>The pineapple genome and the evolution of CAM photosynthesis.</title>
        <authorList>
            <person name="Ming R."/>
            <person name="VanBuren R."/>
            <person name="Wai C.M."/>
            <person name="Tang H."/>
            <person name="Schatz M.C."/>
            <person name="Bowers J.E."/>
            <person name="Lyons E."/>
            <person name="Wang M.L."/>
            <person name="Chen J."/>
            <person name="Biggers E."/>
            <person name="Zhang J."/>
            <person name="Huang L."/>
            <person name="Zhang L."/>
            <person name="Miao W."/>
            <person name="Zhang J."/>
            <person name="Ye Z."/>
            <person name="Miao C."/>
            <person name="Lin Z."/>
            <person name="Wang H."/>
            <person name="Zhou H."/>
            <person name="Yim W.C."/>
            <person name="Priest H.D."/>
            <person name="Zheng C."/>
            <person name="Woodhouse M."/>
            <person name="Edger P.P."/>
            <person name="Guyot R."/>
            <person name="Guo H.B."/>
            <person name="Guo H."/>
            <person name="Zheng G."/>
            <person name="Singh R."/>
            <person name="Sharma A."/>
            <person name="Min X."/>
            <person name="Zheng Y."/>
            <person name="Lee H."/>
            <person name="Gurtowski J."/>
            <person name="Sedlazeck F.J."/>
            <person name="Harkess A."/>
            <person name="McKain M.R."/>
            <person name="Liao Z."/>
            <person name="Fang J."/>
            <person name="Liu J."/>
            <person name="Zhang X."/>
            <person name="Zhang Q."/>
            <person name="Hu W."/>
            <person name="Qin Y."/>
            <person name="Wang K."/>
            <person name="Chen L.Y."/>
            <person name="Shirley N."/>
            <person name="Lin Y.R."/>
            <person name="Liu L.Y."/>
            <person name="Hernandez A.G."/>
            <person name="Wright C.L."/>
            <person name="Bulone V."/>
            <person name="Tuskan G.A."/>
            <person name="Heath K."/>
            <person name="Zee F."/>
            <person name="Moore P.H."/>
            <person name="Sunkar R."/>
            <person name="Leebens-Mack J.H."/>
            <person name="Mockler T."/>
            <person name="Bennetzen J.L."/>
            <person name="Freeling M."/>
            <person name="Sankoff D."/>
            <person name="Paterson A.H."/>
            <person name="Zhu X."/>
            <person name="Yang X."/>
            <person name="Smith J.A."/>
            <person name="Cushman J.C."/>
            <person name="Paull R.E."/>
            <person name="Yu Q."/>
        </authorList>
    </citation>
    <scope>NUCLEOTIDE SEQUENCE [LARGE SCALE GENOMIC DNA]</scope>
    <source>
        <strain evidence="2">cv. F153</strain>
    </source>
</reference>
<dbReference type="OrthoDB" id="688570at2759"/>
<feature type="compositionally biased region" description="Basic residues" evidence="1">
    <location>
        <begin position="242"/>
        <end position="251"/>
    </location>
</feature>
<dbReference type="Gramene" id="Aco015211.1.mrna1">
    <property type="protein sequence ID" value="Aco015211.1.mrna1"/>
    <property type="gene ID" value="Aco015211.1.path1"/>
</dbReference>
<name>A0A6P5F3N5_ANACO</name>
<dbReference type="AlphaFoldDB" id="A0A6P5F3N5"/>
<feature type="region of interest" description="Disordered" evidence="1">
    <location>
        <begin position="221"/>
        <end position="353"/>
    </location>
</feature>
<dbReference type="PANTHER" id="PTHR37733">
    <property type="entry name" value="SMAD/FHA DOMAIN-CONTAINING PROTEIN"/>
    <property type="match status" value="1"/>
</dbReference>
<evidence type="ECO:0000313" key="2">
    <source>
        <dbReference type="Proteomes" id="UP000515123"/>
    </source>
</evidence>
<reference evidence="3" key="2">
    <citation type="submission" date="2025-08" db="UniProtKB">
        <authorList>
            <consortium name="RefSeq"/>
        </authorList>
    </citation>
    <scope>IDENTIFICATION</scope>
    <source>
        <tissue evidence="3">Leaf</tissue>
    </source>
</reference>
<feature type="compositionally biased region" description="Acidic residues" evidence="1">
    <location>
        <begin position="326"/>
        <end position="353"/>
    </location>
</feature>
<protein>
    <submittedName>
        <fullName evidence="3">Protein bfr2</fullName>
    </submittedName>
</protein>
<gene>
    <name evidence="3" type="primary">LOC109710065</name>
</gene>
<organism evidence="2 3">
    <name type="scientific">Ananas comosus</name>
    <name type="common">Pineapple</name>
    <name type="synonym">Ananas ananas</name>
    <dbReference type="NCBI Taxonomy" id="4615"/>
    <lineage>
        <taxon>Eukaryota</taxon>
        <taxon>Viridiplantae</taxon>
        <taxon>Streptophyta</taxon>
        <taxon>Embryophyta</taxon>
        <taxon>Tracheophyta</taxon>
        <taxon>Spermatophyta</taxon>
        <taxon>Magnoliopsida</taxon>
        <taxon>Liliopsida</taxon>
        <taxon>Poales</taxon>
        <taxon>Bromeliaceae</taxon>
        <taxon>Bromelioideae</taxon>
        <taxon>Ananas</taxon>
    </lineage>
</organism>
<dbReference type="CDD" id="cd22671">
    <property type="entry name" value="FHA_APTX-like"/>
    <property type="match status" value="1"/>
</dbReference>
<dbReference type="InterPro" id="IPR008984">
    <property type="entry name" value="SMAD_FHA_dom_sf"/>
</dbReference>
<dbReference type="GeneID" id="109710065"/>
<dbReference type="PANTHER" id="PTHR37733:SF1">
    <property type="entry name" value="SMAD_FHA DOMAIN-CONTAINING PROTEIN"/>
    <property type="match status" value="1"/>
</dbReference>
<feature type="compositionally biased region" description="Basic and acidic residues" evidence="1">
    <location>
        <begin position="286"/>
        <end position="299"/>
    </location>
</feature>
<dbReference type="RefSeq" id="XP_020088068.1">
    <property type="nucleotide sequence ID" value="XM_020232479.1"/>
</dbReference>
<keyword evidence="2" id="KW-1185">Reference proteome</keyword>